<dbReference type="Gene3D" id="3.10.20.70">
    <property type="entry name" value="Glutamine synthetase, N-terminal domain"/>
    <property type="match status" value="1"/>
</dbReference>
<dbReference type="GO" id="GO:0004356">
    <property type="term" value="F:glutamine synthetase activity"/>
    <property type="evidence" value="ECO:0007669"/>
    <property type="project" value="UniProtKB-EC"/>
</dbReference>
<evidence type="ECO:0000256" key="3">
    <source>
        <dbReference type="ARBA" id="ARBA00011354"/>
    </source>
</evidence>
<feature type="binding site" evidence="14">
    <location>
        <begin position="267"/>
        <end position="268"/>
    </location>
    <ligand>
        <name>L-glutamate</name>
        <dbReference type="ChEBI" id="CHEBI:29985"/>
    </ligand>
</feature>
<dbReference type="PROSITE" id="PS00182">
    <property type="entry name" value="GLNA_ADENYLATION"/>
    <property type="match status" value="1"/>
</dbReference>
<dbReference type="InterPro" id="IPR008146">
    <property type="entry name" value="Gln_synth_cat_dom"/>
</dbReference>
<evidence type="ECO:0000256" key="20">
    <source>
        <dbReference type="RuleBase" id="RU000387"/>
    </source>
</evidence>
<dbReference type="AlphaFoldDB" id="A0A929FYY6"/>
<dbReference type="EC" id="6.3.1.2" evidence="4 21"/>
<keyword evidence="11 15" id="KW-0067">ATP-binding</keyword>
<keyword evidence="7 17" id="KW-0597">Phosphoprotein</keyword>
<feature type="binding site" evidence="14">
    <location>
        <position position="364"/>
    </location>
    <ligand>
        <name>L-glutamate</name>
        <dbReference type="ChEBI" id="CHEBI:29985"/>
    </ligand>
</feature>
<dbReference type="PANTHER" id="PTHR43407:SF1">
    <property type="entry name" value="LENGSIN"/>
    <property type="match status" value="1"/>
</dbReference>
<dbReference type="InterPro" id="IPR027303">
    <property type="entry name" value="Gln_synth_gly_rich_site"/>
</dbReference>
<dbReference type="Pfam" id="PF03951">
    <property type="entry name" value="Gln-synt_N"/>
    <property type="match status" value="1"/>
</dbReference>
<evidence type="ECO:0000256" key="11">
    <source>
        <dbReference type="ARBA" id="ARBA00022840"/>
    </source>
</evidence>
<dbReference type="PROSITE" id="PS51987">
    <property type="entry name" value="GS_CATALYTIC"/>
    <property type="match status" value="1"/>
</dbReference>
<evidence type="ECO:0000256" key="19">
    <source>
        <dbReference type="RuleBase" id="RU000384"/>
    </source>
</evidence>
<gene>
    <name evidence="24" type="primary">glnA</name>
    <name evidence="24" type="ORF">IQ251_01890</name>
</gene>
<dbReference type="Pfam" id="PF00120">
    <property type="entry name" value="Gln-synt_C"/>
    <property type="match status" value="1"/>
</dbReference>
<evidence type="ECO:0000256" key="12">
    <source>
        <dbReference type="ARBA" id="ARBA00022842"/>
    </source>
</evidence>
<organism evidence="24 25">
    <name type="scientific">Saccharopolyspora montiporae</name>
    <dbReference type="NCBI Taxonomy" id="2781240"/>
    <lineage>
        <taxon>Bacteria</taxon>
        <taxon>Bacillati</taxon>
        <taxon>Actinomycetota</taxon>
        <taxon>Actinomycetes</taxon>
        <taxon>Pseudonocardiales</taxon>
        <taxon>Pseudonocardiaceae</taxon>
        <taxon>Saccharopolyspora</taxon>
    </lineage>
</organism>
<dbReference type="SUPFAM" id="SSF55931">
    <property type="entry name" value="Glutamine synthetase/guanido kinase"/>
    <property type="match status" value="1"/>
</dbReference>
<evidence type="ECO:0000256" key="14">
    <source>
        <dbReference type="PIRSR" id="PIRSR604809-1"/>
    </source>
</evidence>
<accession>A0A929FYY6</accession>
<evidence type="ECO:0000313" key="24">
    <source>
        <dbReference type="EMBL" id="MBE9373192.1"/>
    </source>
</evidence>
<keyword evidence="10 15" id="KW-0547">Nucleotide-binding</keyword>
<dbReference type="PROSITE" id="PS00180">
    <property type="entry name" value="GLNA_1"/>
    <property type="match status" value="1"/>
</dbReference>
<comment type="subunit">
    <text evidence="3 20">Oligomer of 12 subunits arranged in the form of two hexagons.</text>
</comment>
<evidence type="ECO:0000313" key="25">
    <source>
        <dbReference type="Proteomes" id="UP000598360"/>
    </source>
</evidence>
<evidence type="ECO:0000256" key="7">
    <source>
        <dbReference type="ARBA" id="ARBA00022553"/>
    </source>
</evidence>
<dbReference type="FunFam" id="3.10.20.70:FF:000006">
    <property type="entry name" value="Glutamine synthetase"/>
    <property type="match status" value="1"/>
</dbReference>
<dbReference type="InterPro" id="IPR008147">
    <property type="entry name" value="Gln_synt_N"/>
</dbReference>
<evidence type="ECO:0000256" key="6">
    <source>
        <dbReference type="ARBA" id="ARBA00022490"/>
    </source>
</evidence>
<feature type="binding site" evidence="14">
    <location>
        <position position="343"/>
    </location>
    <ligand>
        <name>L-glutamate</name>
        <dbReference type="ChEBI" id="CHEBI:29985"/>
    </ligand>
</feature>
<dbReference type="GO" id="GO:0016020">
    <property type="term" value="C:membrane"/>
    <property type="evidence" value="ECO:0007669"/>
    <property type="project" value="TreeGrafter"/>
</dbReference>
<dbReference type="InterPro" id="IPR004809">
    <property type="entry name" value="Gln_synth_I"/>
</dbReference>
<dbReference type="EMBL" id="JADEYC010000003">
    <property type="protein sequence ID" value="MBE9373192.1"/>
    <property type="molecule type" value="Genomic_DNA"/>
</dbReference>
<evidence type="ECO:0000256" key="1">
    <source>
        <dbReference type="ARBA" id="ARBA00004496"/>
    </source>
</evidence>
<dbReference type="Gene3D" id="3.30.590.10">
    <property type="entry name" value="Glutamine synthetase/guanido kinase, catalytic domain"/>
    <property type="match status" value="1"/>
</dbReference>
<dbReference type="GO" id="GO:0019740">
    <property type="term" value="P:nitrogen utilization"/>
    <property type="evidence" value="ECO:0007669"/>
    <property type="project" value="TreeGrafter"/>
</dbReference>
<evidence type="ECO:0000256" key="8">
    <source>
        <dbReference type="ARBA" id="ARBA00022598"/>
    </source>
</evidence>
<feature type="binding site" evidence="16">
    <location>
        <position position="223"/>
    </location>
    <ligand>
        <name>Mg(2+)</name>
        <dbReference type="ChEBI" id="CHEBI:18420"/>
        <label>1</label>
    </ligand>
</feature>
<feature type="domain" description="GS catalytic" evidence="23">
    <location>
        <begin position="107"/>
        <end position="474"/>
    </location>
</feature>
<dbReference type="PROSITE" id="PS00181">
    <property type="entry name" value="GLNA_ATP"/>
    <property type="match status" value="1"/>
</dbReference>
<dbReference type="NCBIfam" id="TIGR00653">
    <property type="entry name" value="GlnA"/>
    <property type="match status" value="1"/>
</dbReference>
<evidence type="ECO:0000256" key="4">
    <source>
        <dbReference type="ARBA" id="ARBA00012937"/>
    </source>
</evidence>
<sequence length="474" mass="53524">MFKNPDEVLRFISDEGVKFVDVRFCDLPGVMQHFTIPASAFDADTFTDGLAFDGSSVRGFQSIHESDMLLLPDPYTARLDPFRIEKTLILNFFVHDPFTLEPYSRDPRNIARKAEQYLRESGIADLCFFGAEAEFYLFDSVRFGEGPNRSFAEVDSVEGWWNTEREEEGGNRGYKTRMKGGYFPVPPYDHFADLRDKISTQLMASGFTLERAHHEVGTGGQAEINYKFNTLLHAADDLQLFKYIVKNTAWEHGKTATFMPKPLFGDNGSGMHAHQSLWKDGNPLFYDEAGYAGLSDTARHYIGGILHHAPSLLAFTNPTVNSYHRLVPGYEAPVNLVYSQRNRSACMRIPITGANPKAKRIEFRCPDPSGNPYLGFAAMLMAGLDGVKNKIEPAEPIDKDLYELPPEEAKNVPQVPDSLAKVIDNLEADHDFLTEGGVFTPDLIETYINFKRENEIDPIRVRPHPHEFALYFDV</sequence>
<dbReference type="InterPro" id="IPR036651">
    <property type="entry name" value="Gln_synt_N_sf"/>
</dbReference>
<evidence type="ECO:0000259" key="23">
    <source>
        <dbReference type="PROSITE" id="PS51987"/>
    </source>
</evidence>
<dbReference type="InterPro" id="IPR014746">
    <property type="entry name" value="Gln_synth/guanido_kin_cat_dom"/>
</dbReference>
<dbReference type="GO" id="GO:0005737">
    <property type="term" value="C:cytoplasm"/>
    <property type="evidence" value="ECO:0007669"/>
    <property type="project" value="UniProtKB-SubCell"/>
</dbReference>
<evidence type="ECO:0000256" key="21">
    <source>
        <dbReference type="RuleBase" id="RU004356"/>
    </source>
</evidence>
<evidence type="ECO:0000259" key="22">
    <source>
        <dbReference type="PROSITE" id="PS51986"/>
    </source>
</evidence>
<keyword evidence="8 21" id="KW-0436">Ligase</keyword>
<keyword evidence="9 16" id="KW-0479">Metal-binding</keyword>
<keyword evidence="12 16" id="KW-0460">Magnesium</keyword>
<keyword evidence="6 20" id="KW-0963">Cytoplasm</keyword>
<dbReference type="RefSeq" id="WP_193926650.1">
    <property type="nucleotide sequence ID" value="NZ_JADEYC010000003.1"/>
</dbReference>
<dbReference type="GO" id="GO:0006542">
    <property type="term" value="P:glutamine biosynthetic process"/>
    <property type="evidence" value="ECO:0007669"/>
    <property type="project" value="InterPro"/>
</dbReference>
<comment type="catalytic activity">
    <reaction evidence="13 21">
        <text>L-glutamate + NH4(+) + ATP = L-glutamine + ADP + phosphate + H(+)</text>
        <dbReference type="Rhea" id="RHEA:16169"/>
        <dbReference type="ChEBI" id="CHEBI:15378"/>
        <dbReference type="ChEBI" id="CHEBI:28938"/>
        <dbReference type="ChEBI" id="CHEBI:29985"/>
        <dbReference type="ChEBI" id="CHEBI:30616"/>
        <dbReference type="ChEBI" id="CHEBI:43474"/>
        <dbReference type="ChEBI" id="CHEBI:58359"/>
        <dbReference type="ChEBI" id="CHEBI:456216"/>
        <dbReference type="EC" id="6.3.1.2"/>
    </reaction>
</comment>
<evidence type="ECO:0000256" key="13">
    <source>
        <dbReference type="ARBA" id="ARBA00049436"/>
    </source>
</evidence>
<evidence type="ECO:0000256" key="17">
    <source>
        <dbReference type="PIRSR" id="PIRSR604809-50"/>
    </source>
</evidence>
<protein>
    <recommendedName>
        <fullName evidence="5 21">Glutamine synthetase</fullName>
        <ecNumber evidence="4 21">6.3.1.2</ecNumber>
    </recommendedName>
</protein>
<dbReference type="GO" id="GO:0005524">
    <property type="term" value="F:ATP binding"/>
    <property type="evidence" value="ECO:0007669"/>
    <property type="project" value="UniProtKB-KW"/>
</dbReference>
<feature type="binding site" evidence="14">
    <location>
        <position position="325"/>
    </location>
    <ligand>
        <name>L-glutamate</name>
        <dbReference type="ChEBI" id="CHEBI:29985"/>
    </ligand>
</feature>
<feature type="modified residue" description="O-AMP-tyrosine" evidence="17">
    <location>
        <position position="402"/>
    </location>
</feature>
<reference evidence="24" key="1">
    <citation type="submission" date="2020-10" db="EMBL/GenBank/DDBJ databases">
        <title>Diversity and distribution of actinomycetes associated with coral in the coast of Hainan.</title>
        <authorList>
            <person name="Li F."/>
        </authorList>
    </citation>
    <scope>NUCLEOTIDE SEQUENCE</scope>
    <source>
        <strain evidence="24">HNM0983</strain>
    </source>
</reference>
<evidence type="ECO:0000256" key="15">
    <source>
        <dbReference type="PIRSR" id="PIRSR604809-2"/>
    </source>
</evidence>
<comment type="cofactor">
    <cofactor evidence="16">
        <name>Mg(2+)</name>
        <dbReference type="ChEBI" id="CHEBI:18420"/>
    </cofactor>
    <text evidence="16">Binds 2 Mg(2+) ions per subunit.</text>
</comment>
<feature type="binding site" evidence="16">
    <location>
        <position position="134"/>
    </location>
    <ligand>
        <name>Mg(2+)</name>
        <dbReference type="ChEBI" id="CHEBI:18420"/>
        <label>1</label>
    </ligand>
</feature>
<feature type="binding site" evidence="15">
    <location>
        <begin position="226"/>
        <end position="228"/>
    </location>
    <ligand>
        <name>ATP</name>
        <dbReference type="ChEBI" id="CHEBI:30616"/>
    </ligand>
</feature>
<evidence type="ECO:0000256" key="9">
    <source>
        <dbReference type="ARBA" id="ARBA00022723"/>
    </source>
</evidence>
<feature type="domain" description="GS beta-grasp" evidence="22">
    <location>
        <begin position="15"/>
        <end position="99"/>
    </location>
</feature>
<dbReference type="Proteomes" id="UP000598360">
    <property type="component" value="Unassembled WGS sequence"/>
</dbReference>
<feature type="binding site" evidence="16">
    <location>
        <position position="362"/>
    </location>
    <ligand>
        <name>Mg(2+)</name>
        <dbReference type="ChEBI" id="CHEBI:18420"/>
        <label>1</label>
    </ligand>
</feature>
<evidence type="ECO:0000256" key="5">
    <source>
        <dbReference type="ARBA" id="ARBA00021364"/>
    </source>
</evidence>
<dbReference type="FunFam" id="3.30.590.10:FF:000001">
    <property type="entry name" value="Glutamine synthetase"/>
    <property type="match status" value="1"/>
</dbReference>
<dbReference type="SUPFAM" id="SSF54368">
    <property type="entry name" value="Glutamine synthetase, N-terminal domain"/>
    <property type="match status" value="1"/>
</dbReference>
<dbReference type="PANTHER" id="PTHR43407">
    <property type="entry name" value="GLUTAMINE SYNTHETASE"/>
    <property type="match status" value="1"/>
</dbReference>
<dbReference type="SMART" id="SM01230">
    <property type="entry name" value="Gln-synt_C"/>
    <property type="match status" value="1"/>
</dbReference>
<evidence type="ECO:0000256" key="16">
    <source>
        <dbReference type="PIRSR" id="PIRSR604809-3"/>
    </source>
</evidence>
<comment type="caution">
    <text evidence="24">The sequence shown here is derived from an EMBL/GenBank/DDBJ whole genome shotgun (WGS) entry which is preliminary data.</text>
</comment>
<feature type="binding site" evidence="15">
    <location>
        <position position="210"/>
    </location>
    <ligand>
        <name>ATP</name>
        <dbReference type="ChEBI" id="CHEBI:30616"/>
    </ligand>
</feature>
<evidence type="ECO:0000256" key="2">
    <source>
        <dbReference type="ARBA" id="ARBA00009897"/>
    </source>
</evidence>
<proteinExistence type="inferred from homology"/>
<feature type="binding site" evidence="14">
    <location>
        <position position="331"/>
    </location>
    <ligand>
        <name>L-glutamate</name>
        <dbReference type="ChEBI" id="CHEBI:29985"/>
    </ligand>
</feature>
<evidence type="ECO:0000256" key="18">
    <source>
        <dbReference type="PROSITE-ProRule" id="PRU01330"/>
    </source>
</evidence>
<dbReference type="InterPro" id="IPR027302">
    <property type="entry name" value="Gln_synth_N_conserv_site"/>
</dbReference>
<feature type="binding site" evidence="15">
    <location>
        <begin position="274"/>
        <end position="276"/>
    </location>
    <ligand>
        <name>ATP</name>
        <dbReference type="ChEBI" id="CHEBI:30616"/>
    </ligand>
</feature>
<feature type="binding site" evidence="15">
    <location>
        <position position="357"/>
    </location>
    <ligand>
        <name>ATP</name>
        <dbReference type="ChEBI" id="CHEBI:30616"/>
    </ligand>
</feature>
<dbReference type="GO" id="GO:0046872">
    <property type="term" value="F:metal ion binding"/>
    <property type="evidence" value="ECO:0007669"/>
    <property type="project" value="UniProtKB-KW"/>
</dbReference>
<comment type="subcellular location">
    <subcellularLocation>
        <location evidence="1 20">Cytoplasm</location>
    </subcellularLocation>
</comment>
<comment type="similarity">
    <text evidence="2 18 19">Belongs to the glutamine synthetase family.</text>
</comment>
<name>A0A929FYY6_9PSEU</name>
<dbReference type="PROSITE" id="PS51986">
    <property type="entry name" value="GS_BETA_GRASP"/>
    <property type="match status" value="1"/>
</dbReference>
<feature type="binding site" evidence="16">
    <location>
        <position position="215"/>
    </location>
    <ligand>
        <name>Mg(2+)</name>
        <dbReference type="ChEBI" id="CHEBI:18420"/>
        <label>1</label>
    </ligand>
</feature>
<feature type="binding site" evidence="16">
    <location>
        <position position="272"/>
    </location>
    <ligand>
        <name>Mg(2+)</name>
        <dbReference type="ChEBI" id="CHEBI:18420"/>
        <label>1</label>
    </ligand>
</feature>
<feature type="binding site" evidence="16">
    <location>
        <position position="132"/>
    </location>
    <ligand>
        <name>Mg(2+)</name>
        <dbReference type="ChEBI" id="CHEBI:18420"/>
        <label>1</label>
    </ligand>
</feature>
<feature type="binding site" evidence="15">
    <location>
        <position position="343"/>
    </location>
    <ligand>
        <name>ATP</name>
        <dbReference type="ChEBI" id="CHEBI:30616"/>
    </ligand>
</feature>
<evidence type="ECO:0000256" key="10">
    <source>
        <dbReference type="ARBA" id="ARBA00022741"/>
    </source>
</evidence>
<dbReference type="InterPro" id="IPR001637">
    <property type="entry name" value="Gln_synth_I_adenylation_site"/>
</dbReference>
<keyword evidence="25" id="KW-1185">Reference proteome</keyword>